<reference evidence="2 3" key="1">
    <citation type="submission" date="2016-07" db="EMBL/GenBank/DDBJ databases">
        <title>Pervasive Adenine N6-methylation of Active Genes in Fungi.</title>
        <authorList>
            <consortium name="DOE Joint Genome Institute"/>
            <person name="Mondo S.J."/>
            <person name="Dannebaum R.O."/>
            <person name="Kuo R.C."/>
            <person name="Labutti K."/>
            <person name="Haridas S."/>
            <person name="Kuo A."/>
            <person name="Salamov A."/>
            <person name="Ahrendt S.R."/>
            <person name="Lipzen A."/>
            <person name="Sullivan W."/>
            <person name="Andreopoulos W.B."/>
            <person name="Clum A."/>
            <person name="Lindquist E."/>
            <person name="Daum C."/>
            <person name="Ramamoorthy G.K."/>
            <person name="Gryganskyi A."/>
            <person name="Culley D."/>
            <person name="Magnuson J.K."/>
            <person name="James T.Y."/>
            <person name="O'Malley M.A."/>
            <person name="Stajich J.E."/>
            <person name="Spatafora J.W."/>
            <person name="Visel A."/>
            <person name="Grigoriev I.V."/>
        </authorList>
    </citation>
    <scope>NUCLEOTIDE SEQUENCE [LARGE SCALE GENOMIC DNA]</scope>
    <source>
        <strain evidence="2 3">CBS 115471</strain>
    </source>
</reference>
<protein>
    <recommendedName>
        <fullName evidence="4">Glycoside hydrolase superfamily</fullName>
    </recommendedName>
</protein>
<feature type="signal peptide" evidence="1">
    <location>
        <begin position="1"/>
        <end position="17"/>
    </location>
</feature>
<organism evidence="2 3">
    <name type="scientific">Clohesyomyces aquaticus</name>
    <dbReference type="NCBI Taxonomy" id="1231657"/>
    <lineage>
        <taxon>Eukaryota</taxon>
        <taxon>Fungi</taxon>
        <taxon>Dikarya</taxon>
        <taxon>Ascomycota</taxon>
        <taxon>Pezizomycotina</taxon>
        <taxon>Dothideomycetes</taxon>
        <taxon>Pleosporomycetidae</taxon>
        <taxon>Pleosporales</taxon>
        <taxon>Lindgomycetaceae</taxon>
        <taxon>Clohesyomyces</taxon>
    </lineage>
</organism>
<comment type="caution">
    <text evidence="2">The sequence shown here is derived from an EMBL/GenBank/DDBJ whole genome shotgun (WGS) entry which is preliminary data.</text>
</comment>
<evidence type="ECO:0000256" key="1">
    <source>
        <dbReference type="SAM" id="SignalP"/>
    </source>
</evidence>
<evidence type="ECO:0000313" key="2">
    <source>
        <dbReference type="EMBL" id="ORY08062.1"/>
    </source>
</evidence>
<dbReference type="EMBL" id="MCFA01000104">
    <property type="protein sequence ID" value="ORY08062.1"/>
    <property type="molecule type" value="Genomic_DNA"/>
</dbReference>
<proteinExistence type="predicted"/>
<dbReference type="STRING" id="1231657.A0A1Y1ZCQ1"/>
<dbReference type="Proteomes" id="UP000193144">
    <property type="component" value="Unassembled WGS sequence"/>
</dbReference>
<sequence length="610" mass="66683">MIPALLLQFLFGLGGKAAPQFNNLPGVDIWCGKAYRETNSSFDPGGALTAPPRFEAPRLDLQFYPRMNLYLSTESTASFIVDAPLSYISGSPYTNRTFDPDGQNASLAIPFTTLKIQIQETLTNKVLIPWTKIVVNSTGNDLAFNLRLLDQQIISTIPLRIIASSPDGLQTYQSQTTLTLLPPRTVTGSVSRIDALHGGLYVSSSLSNHTWKPIFPYSFYTSWDWITSTLTNASMTQSLSTYRALGYNIIHAVPPAPYFNLTDGLFEAFLTLCDDLELYVMHDMRHSYQNVSAITLQLAQLTRHPSLLLYYTADEPDGSGDPLNATSIAYSHLKSLDPYHPTSLVLNCQNFWFGEYTHGADIVLEDTYPHVISTSFSPVYNTPCNLTYGDCGCDNCHSGDPAYPMYVANKFLDISERVDDFYTYQTWLAASASSSGSGGSGRGYRGYRKPVWGVPQAFFDANSFWSGFPSRDEEAVMHVLRINHGVKGLVGWIYPTSTEIETVVSELAGVFASEEIAGFLLGTEGVRLSTSGNGAEGLLDATAWVKGGRTLVSVVYVGYEGLEGAVEVRIPLGLGSVEKVVWGAGGWHVGNGTINKKGLRGLEVSVLLLS</sequence>
<dbReference type="InterPro" id="IPR017853">
    <property type="entry name" value="GH"/>
</dbReference>
<name>A0A1Y1ZCQ1_9PLEO</name>
<evidence type="ECO:0000313" key="3">
    <source>
        <dbReference type="Proteomes" id="UP000193144"/>
    </source>
</evidence>
<feature type="chain" id="PRO_5012847364" description="Glycoside hydrolase superfamily" evidence="1">
    <location>
        <begin position="18"/>
        <end position="610"/>
    </location>
</feature>
<keyword evidence="3" id="KW-1185">Reference proteome</keyword>
<dbReference type="OrthoDB" id="2338662at2759"/>
<dbReference type="Gene3D" id="3.20.20.80">
    <property type="entry name" value="Glycosidases"/>
    <property type="match status" value="1"/>
</dbReference>
<accession>A0A1Y1ZCQ1</accession>
<dbReference type="AlphaFoldDB" id="A0A1Y1ZCQ1"/>
<gene>
    <name evidence="2" type="ORF">BCR34DRAFT_489013</name>
</gene>
<evidence type="ECO:0008006" key="4">
    <source>
        <dbReference type="Google" id="ProtNLM"/>
    </source>
</evidence>
<keyword evidence="1" id="KW-0732">Signal</keyword>
<dbReference type="SUPFAM" id="SSF51445">
    <property type="entry name" value="(Trans)glycosidases"/>
    <property type="match status" value="1"/>
</dbReference>